<proteinExistence type="predicted"/>
<feature type="transmembrane region" description="Helical" evidence="2">
    <location>
        <begin position="201"/>
        <end position="229"/>
    </location>
</feature>
<sequence>MGPSLTGTGCLGLSLSATVITAGVITLLESAAWMGLSLAAYLTYECSYSMPGDLSLNLRMAYVMYFLNPVCWGDNLDGLTPPGQSKALEVTGDGVVSTAYRTSLFSIGYAVLSAMWLCTSLLLLVAVTRSAPGRRAAHLCAPWLLLTAVTMVVDLVATGFYAVDAAGFNLPEDLRTHSNLVVPSEWFDNKTGQDLPLHTGAIIICAVAAKGGFLWLLNGVLLVHVARAVRLLSRARRRGAEKGRPAPQADTAGDGQRHRGPGPMADVEKPATEVAPEVAPMVVPVRSRPVYLPGEMSVPVSPSNQRRSSSQRSLTPPPLSPTRVGQGRLAERPVERPIERPVERPVERPGERPVERPGERPVERSLPHERQVEQLDRPVEILGQEKPAATREEILHRIERMSVLRTSGRSETHGVSPAIEAKTREIMKGLAASGSGIPLDYVFPGDEPRRPNSRGAQGAHHYDGRNNSADLDPPRLARELQRRDTELASPRWLGQQQQQPLPRPRRLDRTQSDRALVAGEWKMTPAGHLHGLSPRHAAAGRRLEATEELKREKPWSYLRAAATAQEEPDEDVFVDDAYPGQHSPNKVVRNMYLPPTARDAVGRKASHGGRRRKQQPMEGDMY</sequence>
<evidence type="ECO:0000313" key="4">
    <source>
        <dbReference type="RefSeq" id="XP_052130995.1"/>
    </source>
</evidence>
<feature type="region of interest" description="Disordered" evidence="1">
    <location>
        <begin position="295"/>
        <end position="375"/>
    </location>
</feature>
<dbReference type="GeneID" id="113217988"/>
<accession>A0A9C6XU07</accession>
<feature type="transmembrane region" description="Helical" evidence="2">
    <location>
        <begin position="107"/>
        <end position="127"/>
    </location>
</feature>
<keyword evidence="3" id="KW-1185">Reference proteome</keyword>
<reference evidence="4" key="2">
    <citation type="submission" date="2025-08" db="UniProtKB">
        <authorList>
            <consortium name="RefSeq"/>
        </authorList>
    </citation>
    <scope>IDENTIFICATION</scope>
    <source>
        <tissue evidence="4">Whole organism</tissue>
    </source>
</reference>
<dbReference type="Proteomes" id="UP000504606">
    <property type="component" value="Unplaced"/>
</dbReference>
<feature type="region of interest" description="Disordered" evidence="1">
    <location>
        <begin position="524"/>
        <end position="544"/>
    </location>
</feature>
<dbReference type="RefSeq" id="XP_052130995.1">
    <property type="nucleotide sequence ID" value="XM_052275035.1"/>
</dbReference>
<feature type="transmembrane region" description="Helical" evidence="2">
    <location>
        <begin position="139"/>
        <end position="163"/>
    </location>
</feature>
<reference evidence="4" key="1">
    <citation type="journal article" date="2018" name="Proc. Natl. Acad. Sci. U.S.A.">
        <title>Phylogenomics and the evolution of hemipteroid insects.</title>
        <authorList>
            <person name="Johnson K.P."/>
            <person name="Dietrich C.H."/>
            <person name="Friedrich F."/>
            <person name="Beutel R.G."/>
            <person name="Wipfler B."/>
            <person name="Peters R.S."/>
            <person name="Allen J.M."/>
            <person name="Petersen M."/>
            <person name="Donath A."/>
            <person name="Walden K.K."/>
            <person name="Kozlov A.M."/>
            <person name="Podsiadlowski L."/>
            <person name="Mayer C."/>
            <person name="Meusemann K."/>
            <person name="Vasilikopoulos A."/>
            <person name="Waterhouse R.M."/>
            <person name="Cameron S.L."/>
            <person name="Weirauch C."/>
            <person name="Swanson D.R."/>
            <person name="Percy D.M."/>
            <person name="Hardy N.B."/>
            <person name="Terry I."/>
            <person name="Liu S."/>
            <person name="Zhou X."/>
            <person name="Misof B."/>
            <person name="Robertson H.M."/>
            <person name="Yoshizawa K."/>
        </authorList>
    </citation>
    <scope>NUCLEOTIDE SEQUENCE</scope>
    <source>
        <tissue evidence="4">Whole organism</tissue>
    </source>
</reference>
<feature type="compositionally biased region" description="Basic and acidic residues" evidence="1">
    <location>
        <begin position="329"/>
        <end position="375"/>
    </location>
</feature>
<evidence type="ECO:0000256" key="2">
    <source>
        <dbReference type="SAM" id="Phobius"/>
    </source>
</evidence>
<feature type="region of interest" description="Disordered" evidence="1">
    <location>
        <begin position="434"/>
        <end position="474"/>
    </location>
</feature>
<organism evidence="3 4">
    <name type="scientific">Frankliniella occidentalis</name>
    <name type="common">Western flower thrips</name>
    <name type="synonym">Euthrips occidentalis</name>
    <dbReference type="NCBI Taxonomy" id="133901"/>
    <lineage>
        <taxon>Eukaryota</taxon>
        <taxon>Metazoa</taxon>
        <taxon>Ecdysozoa</taxon>
        <taxon>Arthropoda</taxon>
        <taxon>Hexapoda</taxon>
        <taxon>Insecta</taxon>
        <taxon>Pterygota</taxon>
        <taxon>Neoptera</taxon>
        <taxon>Paraneoptera</taxon>
        <taxon>Thysanoptera</taxon>
        <taxon>Terebrantia</taxon>
        <taxon>Thripoidea</taxon>
        <taxon>Thripidae</taxon>
        <taxon>Frankliniella</taxon>
    </lineage>
</organism>
<feature type="region of interest" description="Disordered" evidence="1">
    <location>
        <begin position="237"/>
        <end position="275"/>
    </location>
</feature>
<feature type="region of interest" description="Disordered" evidence="1">
    <location>
        <begin position="598"/>
        <end position="622"/>
    </location>
</feature>
<protein>
    <submittedName>
        <fullName evidence="4">Uncharacterized protein LOC113217988 isoform X3</fullName>
    </submittedName>
</protein>
<feature type="compositionally biased region" description="Low complexity" evidence="1">
    <location>
        <begin position="297"/>
        <end position="314"/>
    </location>
</feature>
<keyword evidence="2" id="KW-0812">Transmembrane</keyword>
<feature type="compositionally biased region" description="Basic residues" evidence="1">
    <location>
        <begin position="604"/>
        <end position="614"/>
    </location>
</feature>
<feature type="region of interest" description="Disordered" evidence="1">
    <location>
        <begin position="487"/>
        <end position="509"/>
    </location>
</feature>
<feature type="compositionally biased region" description="Low complexity" evidence="1">
    <location>
        <begin position="490"/>
        <end position="500"/>
    </location>
</feature>
<gene>
    <name evidence="4" type="primary">LOC113217988</name>
</gene>
<evidence type="ECO:0000256" key="1">
    <source>
        <dbReference type="SAM" id="MobiDB-lite"/>
    </source>
</evidence>
<name>A0A9C6XU07_FRAOC</name>
<keyword evidence="2" id="KW-1133">Transmembrane helix</keyword>
<keyword evidence="2" id="KW-0472">Membrane</keyword>
<evidence type="ECO:0000313" key="3">
    <source>
        <dbReference type="Proteomes" id="UP000504606"/>
    </source>
</evidence>
<dbReference type="AlphaFoldDB" id="A0A9C6XU07"/>